<dbReference type="OrthoDB" id="3362560at2"/>
<sequence>MAIDAVLFDFSGTVFRFEEAAFHDARLTDVDGRLLDTHEIAEIMRRLTAPVEQIVRFDDEGQSAWESRDLDPVLHRRAYLEVLRQTGVPDEQARQVYQLLLDPDAWTPYPDTGDVLRALHENGVRVGIVSNIAFDIRPAFADRGWDRYIGNFALSFEVGAIKPDTRIFKSALDHLGATPADTLMVGDSEEADGGARALGCAFALVEPLPTDERPDGLWNAVRAHGLLTT</sequence>
<protein>
    <submittedName>
        <fullName evidence="1">HAD family hydrolase</fullName>
    </submittedName>
</protein>
<reference evidence="1 2" key="1">
    <citation type="submission" date="2018-09" db="EMBL/GenBank/DDBJ databases">
        <title>Nocardia yunnanensis sp. nov., an actinomycete isolated from a soil sample.</title>
        <authorList>
            <person name="Zhang J."/>
        </authorList>
    </citation>
    <scope>NUCLEOTIDE SEQUENCE [LARGE SCALE GENOMIC DNA]</scope>
    <source>
        <strain evidence="1 2">CFHS0054</strain>
    </source>
</reference>
<dbReference type="EMBL" id="CP032568">
    <property type="protein sequence ID" value="AYF74450.1"/>
    <property type="molecule type" value="Genomic_DNA"/>
</dbReference>
<dbReference type="PRINTS" id="PR00413">
    <property type="entry name" value="HADHALOGNASE"/>
</dbReference>
<gene>
    <name evidence="1" type="ORF">D7D52_11915</name>
</gene>
<dbReference type="NCBIfam" id="TIGR01549">
    <property type="entry name" value="HAD-SF-IA-v1"/>
    <property type="match status" value="1"/>
</dbReference>
<keyword evidence="1" id="KW-0378">Hydrolase</keyword>
<evidence type="ECO:0000313" key="2">
    <source>
        <dbReference type="Proteomes" id="UP000267164"/>
    </source>
</evidence>
<dbReference type="GO" id="GO:0016787">
    <property type="term" value="F:hydrolase activity"/>
    <property type="evidence" value="ECO:0007669"/>
    <property type="project" value="UniProtKB-KW"/>
</dbReference>
<dbReference type="PANTHER" id="PTHR46649:SF4">
    <property type="entry name" value="HALOACID DEHALOGENASE-LIKE HYDROLASE (HAD) SUPERFAMILY PROTEIN"/>
    <property type="match status" value="1"/>
</dbReference>
<dbReference type="AlphaFoldDB" id="A0A386Z9Y2"/>
<dbReference type="InterPro" id="IPR023214">
    <property type="entry name" value="HAD_sf"/>
</dbReference>
<dbReference type="Proteomes" id="UP000267164">
    <property type="component" value="Chromosome"/>
</dbReference>
<proteinExistence type="predicted"/>
<keyword evidence="2" id="KW-1185">Reference proteome</keyword>
<dbReference type="KEGG" id="nyu:D7D52_11915"/>
<dbReference type="InterPro" id="IPR036412">
    <property type="entry name" value="HAD-like_sf"/>
</dbReference>
<dbReference type="Pfam" id="PF00702">
    <property type="entry name" value="Hydrolase"/>
    <property type="match status" value="1"/>
</dbReference>
<name>A0A386Z9Y2_9NOCA</name>
<evidence type="ECO:0000313" key="1">
    <source>
        <dbReference type="EMBL" id="AYF74450.1"/>
    </source>
</evidence>
<dbReference type="RefSeq" id="WP_120736369.1">
    <property type="nucleotide sequence ID" value="NZ_CP032568.1"/>
</dbReference>
<dbReference type="SFLD" id="SFLDS00003">
    <property type="entry name" value="Haloacid_Dehalogenase"/>
    <property type="match status" value="1"/>
</dbReference>
<dbReference type="SUPFAM" id="SSF56784">
    <property type="entry name" value="HAD-like"/>
    <property type="match status" value="1"/>
</dbReference>
<accession>A0A386Z9Y2</accession>
<organism evidence="1 2">
    <name type="scientific">Nocardia yunnanensis</name>
    <dbReference type="NCBI Taxonomy" id="2382165"/>
    <lineage>
        <taxon>Bacteria</taxon>
        <taxon>Bacillati</taxon>
        <taxon>Actinomycetota</taxon>
        <taxon>Actinomycetes</taxon>
        <taxon>Mycobacteriales</taxon>
        <taxon>Nocardiaceae</taxon>
        <taxon>Nocardia</taxon>
    </lineage>
</organism>
<dbReference type="SFLD" id="SFLDG01129">
    <property type="entry name" value="C1.5:_HAD__Beta-PGM__Phosphata"/>
    <property type="match status" value="1"/>
</dbReference>
<dbReference type="Gene3D" id="3.40.50.1000">
    <property type="entry name" value="HAD superfamily/HAD-like"/>
    <property type="match status" value="1"/>
</dbReference>
<dbReference type="PANTHER" id="PTHR46649">
    <property type="match status" value="1"/>
</dbReference>
<dbReference type="InterPro" id="IPR006439">
    <property type="entry name" value="HAD-SF_hydro_IA"/>
</dbReference>